<organism evidence="1">
    <name type="scientific">uncultured Leptolyngbya sp</name>
    <dbReference type="NCBI Taxonomy" id="332963"/>
    <lineage>
        <taxon>Bacteria</taxon>
        <taxon>Bacillati</taxon>
        <taxon>Cyanobacteriota</taxon>
        <taxon>Cyanophyceae</taxon>
        <taxon>Leptolyngbyales</taxon>
        <taxon>Leptolyngbyaceae</taxon>
        <taxon>Leptolyngbya group</taxon>
        <taxon>Leptolyngbya</taxon>
        <taxon>environmental samples</taxon>
    </lineage>
</organism>
<gene>
    <name evidence="1" type="ORF">AVDCRST_MAG94-3760</name>
</gene>
<dbReference type="AlphaFoldDB" id="A0A6J4MR08"/>
<dbReference type="GO" id="GO:0018775">
    <property type="term" value="F:2-hydroxymuconate-semialdehyde hydrolase activity"/>
    <property type="evidence" value="ECO:0007669"/>
    <property type="project" value="UniProtKB-EC"/>
</dbReference>
<evidence type="ECO:0000313" key="1">
    <source>
        <dbReference type="EMBL" id="CAA9366469.1"/>
    </source>
</evidence>
<keyword evidence="1" id="KW-0378">Hydrolase</keyword>
<sequence>MSPWFQWILKAHAAGTLEKVLSELDYSILSTLKTLKLNGFERNDLITDTWLATYRAPFSTPEESIGGIGWARGYATGAHRFEVPDSSARAALSAKPATAIWGEADRTLHAEHFLPLFAAAFPNGLMQQLPGAGHYSFKDEPVVIASLIDQFIRLT</sequence>
<dbReference type="EC" id="3.7.1.9" evidence="1"/>
<name>A0A6J4MR08_9CYAN</name>
<dbReference type="EMBL" id="CADCTY010001302">
    <property type="protein sequence ID" value="CAA9366469.1"/>
    <property type="molecule type" value="Genomic_DNA"/>
</dbReference>
<proteinExistence type="predicted"/>
<protein>
    <submittedName>
        <fullName evidence="1">2-hydroxymuconic semialdehyde hydrolase</fullName>
        <ecNumber evidence="1">3.7.1.9</ecNumber>
    </submittedName>
</protein>
<dbReference type="InterPro" id="IPR029058">
    <property type="entry name" value="AB_hydrolase_fold"/>
</dbReference>
<dbReference type="Gene3D" id="3.40.50.1820">
    <property type="entry name" value="alpha/beta hydrolase"/>
    <property type="match status" value="1"/>
</dbReference>
<reference evidence="1" key="1">
    <citation type="submission" date="2020-02" db="EMBL/GenBank/DDBJ databases">
        <authorList>
            <person name="Meier V. D."/>
        </authorList>
    </citation>
    <scope>NUCLEOTIDE SEQUENCE</scope>
    <source>
        <strain evidence="1">AVDCRST_MAG94</strain>
    </source>
</reference>
<dbReference type="SUPFAM" id="SSF53474">
    <property type="entry name" value="alpha/beta-Hydrolases"/>
    <property type="match status" value="1"/>
</dbReference>
<accession>A0A6J4MR08</accession>